<dbReference type="HOGENOM" id="CLU_2403827_0_0_1"/>
<evidence type="ECO:0000313" key="8">
    <source>
        <dbReference type="EMBL" id="KEH29778.1"/>
    </source>
</evidence>
<dbReference type="GO" id="GO:0030154">
    <property type="term" value="P:cell differentiation"/>
    <property type="evidence" value="ECO:0007669"/>
    <property type="project" value="UniProtKB-KW"/>
</dbReference>
<organism evidence="8 11">
    <name type="scientific">Medicago truncatula</name>
    <name type="common">Barrel medic</name>
    <name type="synonym">Medicago tribuloides</name>
    <dbReference type="NCBI Taxonomy" id="3880"/>
    <lineage>
        <taxon>Eukaryota</taxon>
        <taxon>Viridiplantae</taxon>
        <taxon>Streptophyta</taxon>
        <taxon>Embryophyta</taxon>
        <taxon>Tracheophyta</taxon>
        <taxon>Spermatophyta</taxon>
        <taxon>Magnoliopsida</taxon>
        <taxon>eudicotyledons</taxon>
        <taxon>Gunneridae</taxon>
        <taxon>Pentapetalae</taxon>
        <taxon>rosids</taxon>
        <taxon>fabids</taxon>
        <taxon>Fabales</taxon>
        <taxon>Fabaceae</taxon>
        <taxon>Papilionoideae</taxon>
        <taxon>50 kb inversion clade</taxon>
        <taxon>NPAAA clade</taxon>
        <taxon>Hologalegina</taxon>
        <taxon>IRL clade</taxon>
        <taxon>Trifolieae</taxon>
        <taxon>Medicago</taxon>
    </lineage>
</organism>
<dbReference type="EMBL" id="CM001220">
    <property type="protein sequence ID" value="KEH29778.1"/>
    <property type="molecule type" value="Genomic_DNA"/>
</dbReference>
<evidence type="ECO:0000313" key="10">
    <source>
        <dbReference type="EnsemblPlants" id="KEH29778"/>
    </source>
</evidence>
<evidence type="ECO:0000256" key="5">
    <source>
        <dbReference type="ARBA" id="ARBA00022782"/>
    </source>
</evidence>
<sequence length="75" mass="8446">MASKTIFAFVIVLILLFLFMMAEPSGTKEVINRKVLKNNGYMYDEKSVSWDQLRKIPSGPDPLHHNGGTPKPETP</sequence>
<dbReference type="EnsemblPlants" id="KEH29778">
    <property type="protein sequence ID" value="KEH29778"/>
    <property type="gene ID" value="MTR_4g051618"/>
</dbReference>
<feature type="chain" id="PRO_5014499783" evidence="7">
    <location>
        <begin position="23"/>
        <end position="75"/>
    </location>
</feature>
<evidence type="ECO:0000313" key="12">
    <source>
        <dbReference type="Proteomes" id="UP000265566"/>
    </source>
</evidence>
<protein>
    <submittedName>
        <fullName evidence="8">Transmembrane protein, putative</fullName>
    </submittedName>
</protein>
<dbReference type="Proteomes" id="UP000265566">
    <property type="component" value="Chromosome 4"/>
</dbReference>
<comment type="similarity">
    <text evidence="2">Belongs to the CLV3/ESR signal peptide family.</text>
</comment>
<reference evidence="8 11" key="1">
    <citation type="journal article" date="2011" name="Nature">
        <title>The Medicago genome provides insight into the evolution of rhizobial symbioses.</title>
        <authorList>
            <person name="Young N.D."/>
            <person name="Debelle F."/>
            <person name="Oldroyd G.E."/>
            <person name="Geurts R."/>
            <person name="Cannon S.B."/>
            <person name="Udvardi M.K."/>
            <person name="Benedito V.A."/>
            <person name="Mayer K.F."/>
            <person name="Gouzy J."/>
            <person name="Schoof H."/>
            <person name="Van de Peer Y."/>
            <person name="Proost S."/>
            <person name="Cook D.R."/>
            <person name="Meyers B.C."/>
            <person name="Spannagl M."/>
            <person name="Cheung F."/>
            <person name="De Mita S."/>
            <person name="Krishnakumar V."/>
            <person name="Gundlach H."/>
            <person name="Zhou S."/>
            <person name="Mudge J."/>
            <person name="Bharti A.K."/>
            <person name="Murray J.D."/>
            <person name="Naoumkina M.A."/>
            <person name="Rosen B."/>
            <person name="Silverstein K.A."/>
            <person name="Tang H."/>
            <person name="Rombauts S."/>
            <person name="Zhao P.X."/>
            <person name="Zhou P."/>
            <person name="Barbe V."/>
            <person name="Bardou P."/>
            <person name="Bechner M."/>
            <person name="Bellec A."/>
            <person name="Berger A."/>
            <person name="Berges H."/>
            <person name="Bidwell S."/>
            <person name="Bisseling T."/>
            <person name="Choisne N."/>
            <person name="Couloux A."/>
            <person name="Denny R."/>
            <person name="Deshpande S."/>
            <person name="Dai X."/>
            <person name="Doyle J.J."/>
            <person name="Dudez A.M."/>
            <person name="Farmer A.D."/>
            <person name="Fouteau S."/>
            <person name="Franken C."/>
            <person name="Gibelin C."/>
            <person name="Gish J."/>
            <person name="Goldstein S."/>
            <person name="Gonzalez A.J."/>
            <person name="Green P.J."/>
            <person name="Hallab A."/>
            <person name="Hartog M."/>
            <person name="Hua A."/>
            <person name="Humphray S.J."/>
            <person name="Jeong D.H."/>
            <person name="Jing Y."/>
            <person name="Jocker A."/>
            <person name="Kenton S.M."/>
            <person name="Kim D.J."/>
            <person name="Klee K."/>
            <person name="Lai H."/>
            <person name="Lang C."/>
            <person name="Lin S."/>
            <person name="Macmil S.L."/>
            <person name="Magdelenat G."/>
            <person name="Matthews L."/>
            <person name="McCorrison J."/>
            <person name="Monaghan E.L."/>
            <person name="Mun J.H."/>
            <person name="Najar F.Z."/>
            <person name="Nicholson C."/>
            <person name="Noirot C."/>
            <person name="O'Bleness M."/>
            <person name="Paule C.R."/>
            <person name="Poulain J."/>
            <person name="Prion F."/>
            <person name="Qin B."/>
            <person name="Qu C."/>
            <person name="Retzel E.F."/>
            <person name="Riddle C."/>
            <person name="Sallet E."/>
            <person name="Samain S."/>
            <person name="Samson N."/>
            <person name="Sanders I."/>
            <person name="Saurat O."/>
            <person name="Scarpelli C."/>
            <person name="Schiex T."/>
            <person name="Segurens B."/>
            <person name="Severin A.J."/>
            <person name="Sherrier D.J."/>
            <person name="Shi R."/>
            <person name="Sims S."/>
            <person name="Singer S.R."/>
            <person name="Sinharoy S."/>
            <person name="Sterck L."/>
            <person name="Viollet A."/>
            <person name="Wang B.B."/>
            <person name="Wang K."/>
            <person name="Wang M."/>
            <person name="Wang X."/>
            <person name="Warfsmann J."/>
            <person name="Weissenbach J."/>
            <person name="White D.D."/>
            <person name="White J.D."/>
            <person name="Wiley G.B."/>
            <person name="Wincker P."/>
            <person name="Xing Y."/>
            <person name="Yang L."/>
            <person name="Yao Z."/>
            <person name="Ying F."/>
            <person name="Zhai J."/>
            <person name="Zhou L."/>
            <person name="Zuber A."/>
            <person name="Denarie J."/>
            <person name="Dixon R.A."/>
            <person name="May G.D."/>
            <person name="Schwartz D.C."/>
            <person name="Rogers J."/>
            <person name="Quetier F."/>
            <person name="Town C.D."/>
            <person name="Roe B.A."/>
        </authorList>
    </citation>
    <scope>NUCLEOTIDE SEQUENCE [LARGE SCALE GENOMIC DNA]</scope>
    <source>
        <strain evidence="8">A17</strain>
        <strain evidence="10 11">cv. Jemalong A17</strain>
    </source>
</reference>
<dbReference type="GO" id="GO:0033612">
    <property type="term" value="F:receptor serine/threonine kinase binding"/>
    <property type="evidence" value="ECO:0007669"/>
    <property type="project" value="InterPro"/>
</dbReference>
<dbReference type="GO" id="GO:0005576">
    <property type="term" value="C:extracellular region"/>
    <property type="evidence" value="ECO:0007669"/>
    <property type="project" value="UniProtKB-SubCell"/>
</dbReference>
<evidence type="ECO:0000313" key="9">
    <source>
        <dbReference type="EMBL" id="RHN60417.1"/>
    </source>
</evidence>
<dbReference type="Gramene" id="rna22728">
    <property type="protein sequence ID" value="RHN60417.1"/>
    <property type="gene ID" value="gene22728"/>
</dbReference>
<evidence type="ECO:0000256" key="6">
    <source>
        <dbReference type="SAM" id="MobiDB-lite"/>
    </source>
</evidence>
<evidence type="ECO:0000256" key="3">
    <source>
        <dbReference type="ARBA" id="ARBA00022525"/>
    </source>
</evidence>
<dbReference type="InterPro" id="IPR044962">
    <property type="entry name" value="CLV3/ESR"/>
</dbReference>
<keyword evidence="11" id="KW-1185">Reference proteome</keyword>
<reference evidence="10" key="3">
    <citation type="submission" date="2015-04" db="UniProtKB">
        <authorList>
            <consortium name="EnsemblPlants"/>
        </authorList>
    </citation>
    <scope>IDENTIFICATION</scope>
    <source>
        <strain evidence="10">cv. Jemalong A17</strain>
    </source>
</reference>
<dbReference type="EMBL" id="PSQE01000004">
    <property type="protein sequence ID" value="RHN60417.1"/>
    <property type="molecule type" value="Genomic_DNA"/>
</dbReference>
<feature type="region of interest" description="Disordered" evidence="6">
    <location>
        <begin position="55"/>
        <end position="75"/>
    </location>
</feature>
<gene>
    <name evidence="8" type="ordered locus">MTR_4g051618</name>
    <name evidence="9" type="ORF">MtrunA17_Chr4g0025611</name>
</gene>
<keyword evidence="3" id="KW-0964">Secreted</keyword>
<keyword evidence="5" id="KW-0221">Differentiation</keyword>
<keyword evidence="8" id="KW-0812">Transmembrane</keyword>
<comment type="subcellular location">
    <subcellularLocation>
        <location evidence="1">Secreted</location>
    </subcellularLocation>
</comment>
<evidence type="ECO:0000256" key="7">
    <source>
        <dbReference type="SAM" id="SignalP"/>
    </source>
</evidence>
<feature type="signal peptide" evidence="7">
    <location>
        <begin position="1"/>
        <end position="22"/>
    </location>
</feature>
<reference evidence="9" key="5">
    <citation type="journal article" date="2018" name="Nat. Plants">
        <title>Whole-genome landscape of Medicago truncatula symbiotic genes.</title>
        <authorList>
            <person name="Pecrix Y."/>
            <person name="Gamas P."/>
            <person name="Carrere S."/>
        </authorList>
    </citation>
    <scope>NUCLEOTIDE SEQUENCE</scope>
    <source>
        <tissue evidence="9">Leaves</tissue>
    </source>
</reference>
<name>A0A072UL07_MEDTR</name>
<dbReference type="PANTHER" id="PTHR36349:SF2">
    <property type="entry name" value="PROTEIN CLAVATA 3"/>
    <property type="match status" value="1"/>
</dbReference>
<dbReference type="Proteomes" id="UP000002051">
    <property type="component" value="Chromosome 4"/>
</dbReference>
<evidence type="ECO:0000256" key="2">
    <source>
        <dbReference type="ARBA" id="ARBA00005416"/>
    </source>
</evidence>
<accession>A0A072UL07</accession>
<dbReference type="PANTHER" id="PTHR36349">
    <property type="entry name" value="PROTEIN CLAVATA 3"/>
    <property type="match status" value="1"/>
</dbReference>
<keyword evidence="4 7" id="KW-0732">Signal</keyword>
<reference evidence="12" key="4">
    <citation type="journal article" date="2018" name="Nat. Plants">
        <title>Whole-genome landscape of Medicago truncatula symbiotic genes.</title>
        <authorList>
            <person name="Pecrix Y."/>
            <person name="Staton S.E."/>
            <person name="Sallet E."/>
            <person name="Lelandais-Briere C."/>
            <person name="Moreau S."/>
            <person name="Carrere S."/>
            <person name="Blein T."/>
            <person name="Jardinaud M.F."/>
            <person name="Latrasse D."/>
            <person name="Zouine M."/>
            <person name="Zahm M."/>
            <person name="Kreplak J."/>
            <person name="Mayjonade B."/>
            <person name="Satge C."/>
            <person name="Perez M."/>
            <person name="Cauet S."/>
            <person name="Marande W."/>
            <person name="Chantry-Darmon C."/>
            <person name="Lopez-Roques C."/>
            <person name="Bouchez O."/>
            <person name="Berard A."/>
            <person name="Debelle F."/>
            <person name="Munos S."/>
            <person name="Bendahmane A."/>
            <person name="Berges H."/>
            <person name="Niebel A."/>
            <person name="Buitink J."/>
            <person name="Frugier F."/>
            <person name="Benhamed M."/>
            <person name="Crespi M."/>
            <person name="Gouzy J."/>
            <person name="Gamas P."/>
        </authorList>
    </citation>
    <scope>NUCLEOTIDE SEQUENCE [LARGE SCALE GENOMIC DNA]</scope>
    <source>
        <strain evidence="12">cv. Jemalong A17</strain>
    </source>
</reference>
<evidence type="ECO:0000256" key="4">
    <source>
        <dbReference type="ARBA" id="ARBA00022729"/>
    </source>
</evidence>
<evidence type="ECO:0000256" key="1">
    <source>
        <dbReference type="ARBA" id="ARBA00004613"/>
    </source>
</evidence>
<dbReference type="AlphaFoldDB" id="A0A072UL07"/>
<evidence type="ECO:0000313" key="11">
    <source>
        <dbReference type="Proteomes" id="UP000002051"/>
    </source>
</evidence>
<keyword evidence="8" id="KW-0472">Membrane</keyword>
<reference evidence="8 11" key="2">
    <citation type="journal article" date="2014" name="BMC Genomics">
        <title>An improved genome release (version Mt4.0) for the model legume Medicago truncatula.</title>
        <authorList>
            <person name="Tang H."/>
            <person name="Krishnakumar V."/>
            <person name="Bidwell S."/>
            <person name="Rosen B."/>
            <person name="Chan A."/>
            <person name="Zhou S."/>
            <person name="Gentzbittel L."/>
            <person name="Childs K.L."/>
            <person name="Yandell M."/>
            <person name="Gundlach H."/>
            <person name="Mayer K.F."/>
            <person name="Schwartz D.C."/>
            <person name="Town C.D."/>
        </authorList>
    </citation>
    <scope>GENOME REANNOTATION</scope>
    <source>
        <strain evidence="8">A17</strain>
        <strain evidence="10 11">cv. Jemalong A17</strain>
    </source>
</reference>
<proteinExistence type="inferred from homology"/>